<keyword evidence="8" id="KW-1185">Reference proteome</keyword>
<evidence type="ECO:0000256" key="6">
    <source>
        <dbReference type="SAM" id="MobiDB-lite"/>
    </source>
</evidence>
<organism evidence="7 8">
    <name type="scientific">Panicum miliaceum</name>
    <name type="common">Proso millet</name>
    <name type="synonym">Broomcorn millet</name>
    <dbReference type="NCBI Taxonomy" id="4540"/>
    <lineage>
        <taxon>Eukaryota</taxon>
        <taxon>Viridiplantae</taxon>
        <taxon>Streptophyta</taxon>
        <taxon>Embryophyta</taxon>
        <taxon>Tracheophyta</taxon>
        <taxon>Spermatophyta</taxon>
        <taxon>Magnoliopsida</taxon>
        <taxon>Liliopsida</taxon>
        <taxon>Poales</taxon>
        <taxon>Poaceae</taxon>
        <taxon>PACMAD clade</taxon>
        <taxon>Panicoideae</taxon>
        <taxon>Panicodae</taxon>
        <taxon>Paniceae</taxon>
        <taxon>Panicinae</taxon>
        <taxon>Panicum</taxon>
        <taxon>Panicum sect. Panicum</taxon>
    </lineage>
</organism>
<feature type="compositionally biased region" description="Low complexity" evidence="6">
    <location>
        <begin position="555"/>
        <end position="572"/>
    </location>
</feature>
<dbReference type="PANTHER" id="PTHR48049">
    <property type="entry name" value="GLYCOSYLTRANSFERASE"/>
    <property type="match status" value="1"/>
</dbReference>
<reference evidence="8" key="1">
    <citation type="journal article" date="2019" name="Nat. Commun.">
        <title>The genome of broomcorn millet.</title>
        <authorList>
            <person name="Zou C."/>
            <person name="Miki D."/>
            <person name="Li D."/>
            <person name="Tang Q."/>
            <person name="Xiao L."/>
            <person name="Rajput S."/>
            <person name="Deng P."/>
            <person name="Jia W."/>
            <person name="Huang R."/>
            <person name="Zhang M."/>
            <person name="Sun Y."/>
            <person name="Hu J."/>
            <person name="Fu X."/>
            <person name="Schnable P.S."/>
            <person name="Li F."/>
            <person name="Zhang H."/>
            <person name="Feng B."/>
            <person name="Zhu X."/>
            <person name="Liu R."/>
            <person name="Schnable J.C."/>
            <person name="Zhu J.-K."/>
            <person name="Zhang H."/>
        </authorList>
    </citation>
    <scope>NUCLEOTIDE SEQUENCE [LARGE SCALE GENOMIC DNA]</scope>
</reference>
<evidence type="ECO:0000256" key="1">
    <source>
        <dbReference type="ARBA" id="ARBA00009995"/>
    </source>
</evidence>
<accession>A0A3L6TDD3</accession>
<comment type="caution">
    <text evidence="7">The sequence shown here is derived from an EMBL/GenBank/DDBJ whole genome shotgun (WGS) entry which is preliminary data.</text>
</comment>
<dbReference type="EMBL" id="PQIB02000002">
    <property type="protein sequence ID" value="RLN36269.1"/>
    <property type="molecule type" value="Genomic_DNA"/>
</dbReference>
<dbReference type="InterPro" id="IPR035595">
    <property type="entry name" value="UDP_glycos_trans_CS"/>
</dbReference>
<feature type="region of interest" description="Disordered" evidence="6">
    <location>
        <begin position="544"/>
        <end position="578"/>
    </location>
</feature>
<dbReference type="InterPro" id="IPR050481">
    <property type="entry name" value="UDP-glycosyltransf_plant"/>
</dbReference>
<evidence type="ECO:0000313" key="7">
    <source>
        <dbReference type="EMBL" id="RLN36269.1"/>
    </source>
</evidence>
<dbReference type="PANTHER" id="PTHR48049:SF71">
    <property type="entry name" value="OS03G0757000 PROTEIN"/>
    <property type="match status" value="1"/>
</dbReference>
<feature type="region of interest" description="Disordered" evidence="6">
    <location>
        <begin position="458"/>
        <end position="486"/>
    </location>
</feature>
<gene>
    <name evidence="7" type="ORF">C2845_PM03G23710</name>
</gene>
<dbReference type="EC" id="2.4.1.-" evidence="5"/>
<dbReference type="InterPro" id="IPR002213">
    <property type="entry name" value="UDP_glucos_trans"/>
</dbReference>
<dbReference type="Gene3D" id="3.40.50.2000">
    <property type="entry name" value="Glycogen Phosphorylase B"/>
    <property type="match status" value="2"/>
</dbReference>
<sequence length="578" mass="60522">MAETKKDEASPLHVVVFPWLAFGHIIPFLELSEQLAKRGHFVTFISAPRNLARLRPVVPEVRPRIRLAPLPLPRVEGLLDGAESTADVPPEKVELLKVAFDGLAAPFAAFLAEACAGGGPGEGHARKPDWIVLDFAQHWLPPIADEHGVPCAAFFILPAACVVFIGPKALNDAHPRSAAADFTVPPPWIPSPLSHLAFRGHEAEWIAGAWRPNASGVSDAARIWETTERCPLLVCRCSREVDGPLCALLGDLYGKPVLPSGLLAPHDAAACASSAAGADDGNDGDEETAGLMRWLDAQPGRSVLYVAFGSEAPLAPEHVRALPLGAPEAGRGGAAGGFEARARAAGRGVVRVGWLLQVRVLAHAAVGAFLTHAGWSSLVESFLFGHPLVMLPLFADQGLTARLMAARRVGLEVPWDGPMFGAEDVAATVRRVMVEEEGKVLARNASEMQGVLWDTARQGSHLPHDRSPPLAAEAGGRSSSDPRRSFAGSCVAAAELRPAPLPPRGGRPVELGPASLARRLVRSGGRAPPACGGGLAAEIRPRGLVRGGGRAGDLASAAESAAPAAPPSSRRPSGTRST</sequence>
<evidence type="ECO:0000256" key="3">
    <source>
        <dbReference type="ARBA" id="ARBA00022679"/>
    </source>
</evidence>
<evidence type="ECO:0000313" key="8">
    <source>
        <dbReference type="Proteomes" id="UP000275267"/>
    </source>
</evidence>
<protein>
    <recommendedName>
        <fullName evidence="5">Glycosyltransferase</fullName>
        <ecNumber evidence="5">2.4.1.-</ecNumber>
    </recommendedName>
</protein>
<dbReference type="Proteomes" id="UP000275267">
    <property type="component" value="Unassembled WGS sequence"/>
</dbReference>
<evidence type="ECO:0000256" key="4">
    <source>
        <dbReference type="RuleBase" id="RU003718"/>
    </source>
</evidence>
<dbReference type="GO" id="GO:0035251">
    <property type="term" value="F:UDP-glucosyltransferase activity"/>
    <property type="evidence" value="ECO:0007669"/>
    <property type="project" value="InterPro"/>
</dbReference>
<dbReference type="Pfam" id="PF00201">
    <property type="entry name" value="UDPGT"/>
    <property type="match status" value="1"/>
</dbReference>
<comment type="similarity">
    <text evidence="1 4">Belongs to the UDP-glycosyltransferase family.</text>
</comment>
<dbReference type="OrthoDB" id="5835829at2759"/>
<evidence type="ECO:0000256" key="2">
    <source>
        <dbReference type="ARBA" id="ARBA00022676"/>
    </source>
</evidence>
<dbReference type="AlphaFoldDB" id="A0A3L6TDD3"/>
<keyword evidence="3 4" id="KW-0808">Transferase</keyword>
<dbReference type="CDD" id="cd03784">
    <property type="entry name" value="GT1_Gtf-like"/>
    <property type="match status" value="1"/>
</dbReference>
<dbReference type="PROSITE" id="PS00375">
    <property type="entry name" value="UDPGT"/>
    <property type="match status" value="1"/>
</dbReference>
<keyword evidence="2 4" id="KW-0328">Glycosyltransferase</keyword>
<name>A0A3L6TDD3_PANMI</name>
<dbReference type="SUPFAM" id="SSF53756">
    <property type="entry name" value="UDP-Glycosyltransferase/glycogen phosphorylase"/>
    <property type="match status" value="1"/>
</dbReference>
<dbReference type="FunFam" id="3.40.50.2000:FF:000088">
    <property type="entry name" value="Glycosyltransferase"/>
    <property type="match status" value="1"/>
</dbReference>
<evidence type="ECO:0000256" key="5">
    <source>
        <dbReference type="RuleBase" id="RU362057"/>
    </source>
</evidence>
<proteinExistence type="inferred from homology"/>